<name>A0AAN9K2M0_CANGL</name>
<protein>
    <submittedName>
        <fullName evidence="1">Uncharacterized protein</fullName>
    </submittedName>
</protein>
<evidence type="ECO:0000313" key="1">
    <source>
        <dbReference type="EMBL" id="KAK7308467.1"/>
    </source>
</evidence>
<comment type="caution">
    <text evidence="1">The sequence shown here is derived from an EMBL/GenBank/DDBJ whole genome shotgun (WGS) entry which is preliminary data.</text>
</comment>
<organism evidence="1 2">
    <name type="scientific">Canavalia gladiata</name>
    <name type="common">Sword bean</name>
    <name type="synonym">Dolichos gladiatus</name>
    <dbReference type="NCBI Taxonomy" id="3824"/>
    <lineage>
        <taxon>Eukaryota</taxon>
        <taxon>Viridiplantae</taxon>
        <taxon>Streptophyta</taxon>
        <taxon>Embryophyta</taxon>
        <taxon>Tracheophyta</taxon>
        <taxon>Spermatophyta</taxon>
        <taxon>Magnoliopsida</taxon>
        <taxon>eudicotyledons</taxon>
        <taxon>Gunneridae</taxon>
        <taxon>Pentapetalae</taxon>
        <taxon>rosids</taxon>
        <taxon>fabids</taxon>
        <taxon>Fabales</taxon>
        <taxon>Fabaceae</taxon>
        <taxon>Papilionoideae</taxon>
        <taxon>50 kb inversion clade</taxon>
        <taxon>NPAAA clade</taxon>
        <taxon>indigoferoid/millettioid clade</taxon>
        <taxon>Phaseoleae</taxon>
        <taxon>Canavalia</taxon>
    </lineage>
</organism>
<reference evidence="1 2" key="1">
    <citation type="submission" date="2024-01" db="EMBL/GenBank/DDBJ databases">
        <title>The genomes of 5 underutilized Papilionoideae crops provide insights into root nodulation and disease resistanc.</title>
        <authorList>
            <person name="Jiang F."/>
        </authorList>
    </citation>
    <scope>NUCLEOTIDE SEQUENCE [LARGE SCALE GENOMIC DNA]</scope>
    <source>
        <strain evidence="1">LVBAO_FW01</strain>
        <tissue evidence="1">Leaves</tissue>
    </source>
</reference>
<proteinExistence type="predicted"/>
<dbReference type="AlphaFoldDB" id="A0AAN9K2M0"/>
<accession>A0AAN9K2M0</accession>
<keyword evidence="2" id="KW-1185">Reference proteome</keyword>
<dbReference type="Proteomes" id="UP001367508">
    <property type="component" value="Unassembled WGS sequence"/>
</dbReference>
<evidence type="ECO:0000313" key="2">
    <source>
        <dbReference type="Proteomes" id="UP001367508"/>
    </source>
</evidence>
<gene>
    <name evidence="1" type="ORF">VNO77_42073</name>
</gene>
<sequence>MISHEIKIEQEYEHKIEYRAGLKWKLNHFRIVTMCSHQSCPIFHDTGPWAVNILMALASTEGEPIIS</sequence>
<dbReference type="EMBL" id="JAYMYQ010000010">
    <property type="protein sequence ID" value="KAK7308467.1"/>
    <property type="molecule type" value="Genomic_DNA"/>
</dbReference>